<keyword evidence="1" id="KW-0698">rRNA processing</keyword>
<feature type="binding site" evidence="1">
    <location>
        <position position="78"/>
    </location>
    <ligand>
        <name>S-adenosyl-L-methionine</name>
        <dbReference type="ChEBI" id="CHEBI:59789"/>
    </ligand>
</feature>
<accession>A0A2S2DWG7</accession>
<dbReference type="RefSeq" id="WP_109323304.1">
    <property type="nucleotide sequence ID" value="NZ_CP029346.1"/>
</dbReference>
<dbReference type="GO" id="GO:0003723">
    <property type="term" value="F:RNA binding"/>
    <property type="evidence" value="ECO:0007669"/>
    <property type="project" value="UniProtKB-UniRule"/>
</dbReference>
<dbReference type="SMART" id="SM00650">
    <property type="entry name" value="rADc"/>
    <property type="match status" value="1"/>
</dbReference>
<dbReference type="OrthoDB" id="9814755at2"/>
<reference evidence="3" key="1">
    <citation type="submission" date="2018-05" db="EMBL/GenBank/DDBJ databases">
        <title>Pseudarcicella sp. HME7025 Genome sequencing and assembly.</title>
        <authorList>
            <person name="Kim H."/>
            <person name="Kang H."/>
            <person name="Joh K."/>
        </authorList>
    </citation>
    <scope>NUCLEOTIDE SEQUENCE [LARGE SCALE GENOMIC DNA]</scope>
    <source>
        <strain evidence="3">HME7025</strain>
    </source>
</reference>
<feature type="binding site" evidence="1">
    <location>
        <position position="123"/>
    </location>
    <ligand>
        <name>S-adenosyl-L-methionine</name>
        <dbReference type="ChEBI" id="CHEBI:59789"/>
    </ligand>
</feature>
<dbReference type="Proteomes" id="UP000245468">
    <property type="component" value="Chromosome"/>
</dbReference>
<organism evidence="2 3">
    <name type="scientific">Aquirufa nivalisilvae</name>
    <dbReference type="NCBI Taxonomy" id="2516557"/>
    <lineage>
        <taxon>Bacteria</taxon>
        <taxon>Pseudomonadati</taxon>
        <taxon>Bacteroidota</taxon>
        <taxon>Cytophagia</taxon>
        <taxon>Cytophagales</taxon>
        <taxon>Flectobacillaceae</taxon>
        <taxon>Aquirufa</taxon>
    </lineage>
</organism>
<name>A0A2S2DWG7_9BACT</name>
<dbReference type="Gene3D" id="1.10.8.100">
    <property type="entry name" value="Ribosomal RNA adenine dimethylase-like, domain 2"/>
    <property type="match status" value="1"/>
</dbReference>
<dbReference type="Gene3D" id="3.40.50.150">
    <property type="entry name" value="Vaccinia Virus protein VP39"/>
    <property type="match status" value="1"/>
</dbReference>
<dbReference type="EMBL" id="CP029346">
    <property type="protein sequence ID" value="AWL09632.1"/>
    <property type="molecule type" value="Genomic_DNA"/>
</dbReference>
<comment type="catalytic activity">
    <reaction evidence="1">
        <text>adenosine(1518)/adenosine(1519) in 16S rRNA + 4 S-adenosyl-L-methionine = N(6)-dimethyladenosine(1518)/N(6)-dimethyladenosine(1519) in 16S rRNA + 4 S-adenosyl-L-homocysteine + 4 H(+)</text>
        <dbReference type="Rhea" id="RHEA:19609"/>
        <dbReference type="Rhea" id="RHEA-COMP:10232"/>
        <dbReference type="Rhea" id="RHEA-COMP:10233"/>
        <dbReference type="ChEBI" id="CHEBI:15378"/>
        <dbReference type="ChEBI" id="CHEBI:57856"/>
        <dbReference type="ChEBI" id="CHEBI:59789"/>
        <dbReference type="ChEBI" id="CHEBI:74411"/>
        <dbReference type="ChEBI" id="CHEBI:74493"/>
        <dbReference type="EC" id="2.1.1.182"/>
    </reaction>
</comment>
<keyword evidence="1" id="KW-0963">Cytoplasm</keyword>
<evidence type="ECO:0000313" key="3">
    <source>
        <dbReference type="Proteomes" id="UP000245468"/>
    </source>
</evidence>
<dbReference type="InterPro" id="IPR020598">
    <property type="entry name" value="rRNA_Ade_methylase_Trfase_N"/>
</dbReference>
<sequence>MYKKGRNFTSLKPHQHVQVRAKKSLGQHFLNDLDAAQRIVNALNPQGAYQKVLEIGPGMGVLTQYLVKKKDYETYLIEIDQESVAYLRKNYLEFTGPRLIDGDFLRYPLENIFGEEKFAIVGNFPYFISTQIFFRILEYKDQCVEVVGMLQKEVAERLAAKPGNKDYGILSVLLQAYFDVEYLFTLGPEVFTPPPKVNSGVIRVVRNWDKKLDCDPQKFKQVVKMAFNQRRKTLRNALRAMQLPDHPLLTKRAEQLGVAEFTELTELWKANGYVGA</sequence>
<dbReference type="GO" id="GO:0052908">
    <property type="term" value="F:16S rRNA (adenine(1518)-N(6)/adenine(1519)-N(6))-dimethyltransferase activity"/>
    <property type="evidence" value="ECO:0007669"/>
    <property type="project" value="UniProtKB-EC"/>
</dbReference>
<dbReference type="InterPro" id="IPR011530">
    <property type="entry name" value="rRNA_adenine_dimethylase"/>
</dbReference>
<dbReference type="InterPro" id="IPR029063">
    <property type="entry name" value="SAM-dependent_MTases_sf"/>
</dbReference>
<comment type="similarity">
    <text evidence="1">Belongs to the class I-like SAM-binding methyltransferase superfamily. rRNA adenine N(6)-methyltransferase family. RsmA subfamily.</text>
</comment>
<dbReference type="AlphaFoldDB" id="A0A2S2DWG7"/>
<dbReference type="InterPro" id="IPR023165">
    <property type="entry name" value="rRNA_Ade_diMease-like_C"/>
</dbReference>
<dbReference type="NCBIfam" id="TIGR00755">
    <property type="entry name" value="ksgA"/>
    <property type="match status" value="1"/>
</dbReference>
<comment type="subcellular location">
    <subcellularLocation>
        <location evidence="1">Cytoplasm</location>
    </subcellularLocation>
</comment>
<dbReference type="PROSITE" id="PS51689">
    <property type="entry name" value="SAM_RNA_A_N6_MT"/>
    <property type="match status" value="1"/>
</dbReference>
<dbReference type="EC" id="2.1.1.182" evidence="1"/>
<dbReference type="KEGG" id="psez:HME7025_01780"/>
<gene>
    <name evidence="1 2" type="primary">ksgA</name>
    <name evidence="1" type="synonym">rsmA</name>
    <name evidence="2" type="ORF">HME7025_01780</name>
</gene>
<dbReference type="PANTHER" id="PTHR11727">
    <property type="entry name" value="DIMETHYLADENOSINE TRANSFERASE"/>
    <property type="match status" value="1"/>
</dbReference>
<keyword evidence="1 2" id="KW-0489">Methyltransferase</keyword>
<evidence type="ECO:0000313" key="2">
    <source>
        <dbReference type="EMBL" id="AWL09632.1"/>
    </source>
</evidence>
<proteinExistence type="inferred from homology"/>
<feature type="binding site" evidence="1">
    <location>
        <position position="30"/>
    </location>
    <ligand>
        <name>S-adenosyl-L-methionine</name>
        <dbReference type="ChEBI" id="CHEBI:59789"/>
    </ligand>
</feature>
<dbReference type="SUPFAM" id="SSF53335">
    <property type="entry name" value="S-adenosyl-L-methionine-dependent methyltransferases"/>
    <property type="match status" value="1"/>
</dbReference>
<protein>
    <recommendedName>
        <fullName evidence="1">Ribosomal RNA small subunit methyltransferase A</fullName>
        <ecNumber evidence="1">2.1.1.182</ecNumber>
    </recommendedName>
    <alternativeName>
        <fullName evidence="1">16S rRNA (adenine(1518)-N(6)/adenine(1519)-N(6))-dimethyltransferase</fullName>
    </alternativeName>
    <alternativeName>
        <fullName evidence="1">16S rRNA dimethyladenosine transferase</fullName>
    </alternativeName>
    <alternativeName>
        <fullName evidence="1">16S rRNA dimethylase</fullName>
    </alternativeName>
    <alternativeName>
        <fullName evidence="1">S-adenosylmethionine-6-N', N'-adenosyl(rRNA) dimethyltransferase</fullName>
    </alternativeName>
</protein>
<dbReference type="CDD" id="cd02440">
    <property type="entry name" value="AdoMet_MTases"/>
    <property type="match status" value="1"/>
</dbReference>
<keyword evidence="3" id="KW-1185">Reference proteome</keyword>
<evidence type="ECO:0000256" key="1">
    <source>
        <dbReference type="HAMAP-Rule" id="MF_00607"/>
    </source>
</evidence>
<keyword evidence="1" id="KW-0949">S-adenosyl-L-methionine</keyword>
<keyword evidence="1" id="KW-0694">RNA-binding</keyword>
<dbReference type="HAMAP" id="MF_00607">
    <property type="entry name" value="16SrRNA_methyltr_A"/>
    <property type="match status" value="1"/>
</dbReference>
<feature type="binding site" evidence="1">
    <location>
        <position position="28"/>
    </location>
    <ligand>
        <name>S-adenosyl-L-methionine</name>
        <dbReference type="ChEBI" id="CHEBI:59789"/>
    </ligand>
</feature>
<feature type="binding site" evidence="1">
    <location>
        <position position="56"/>
    </location>
    <ligand>
        <name>S-adenosyl-L-methionine</name>
        <dbReference type="ChEBI" id="CHEBI:59789"/>
    </ligand>
</feature>
<dbReference type="Pfam" id="PF00398">
    <property type="entry name" value="RrnaAD"/>
    <property type="match status" value="1"/>
</dbReference>
<keyword evidence="1 2" id="KW-0808">Transferase</keyword>
<dbReference type="InterPro" id="IPR001737">
    <property type="entry name" value="KsgA/Erm"/>
</dbReference>
<dbReference type="PANTHER" id="PTHR11727:SF7">
    <property type="entry name" value="DIMETHYLADENOSINE TRANSFERASE-RELATED"/>
    <property type="match status" value="1"/>
</dbReference>
<feature type="binding site" evidence="1">
    <location>
        <position position="103"/>
    </location>
    <ligand>
        <name>S-adenosyl-L-methionine</name>
        <dbReference type="ChEBI" id="CHEBI:59789"/>
    </ligand>
</feature>
<dbReference type="GO" id="GO:0005829">
    <property type="term" value="C:cytosol"/>
    <property type="evidence" value="ECO:0007669"/>
    <property type="project" value="TreeGrafter"/>
</dbReference>
<comment type="function">
    <text evidence="1">Specifically dimethylates two adjacent adenosines (A1518 and A1519) in the loop of a conserved hairpin near the 3'-end of 16S rRNA in the 30S particle. May play a critical role in biogenesis of 30S subunits.</text>
</comment>